<gene>
    <name evidence="1" type="ORF">F6X53_14970</name>
</gene>
<keyword evidence="2" id="KW-1185">Reference proteome</keyword>
<accession>A0A6L3SWY7</accession>
<protein>
    <submittedName>
        <fullName evidence="1">Uncharacterized protein</fullName>
    </submittedName>
</protein>
<organism evidence="1 2">
    <name type="scientific">Methylobacterium soli</name>
    <dbReference type="NCBI Taxonomy" id="553447"/>
    <lineage>
        <taxon>Bacteria</taxon>
        <taxon>Pseudomonadati</taxon>
        <taxon>Pseudomonadota</taxon>
        <taxon>Alphaproteobacteria</taxon>
        <taxon>Hyphomicrobiales</taxon>
        <taxon>Methylobacteriaceae</taxon>
        <taxon>Methylobacterium</taxon>
    </lineage>
</organism>
<dbReference type="RefSeq" id="WP_151001006.1">
    <property type="nucleotide sequence ID" value="NZ_BPQY01000528.1"/>
</dbReference>
<dbReference type="Proteomes" id="UP000474159">
    <property type="component" value="Unassembled WGS sequence"/>
</dbReference>
<reference evidence="1 2" key="1">
    <citation type="submission" date="2019-09" db="EMBL/GenBank/DDBJ databases">
        <title>YIM 48816 draft genome.</title>
        <authorList>
            <person name="Jiang L."/>
        </authorList>
    </citation>
    <scope>NUCLEOTIDE SEQUENCE [LARGE SCALE GENOMIC DNA]</scope>
    <source>
        <strain evidence="1 2">YIM 48816</strain>
    </source>
</reference>
<proteinExistence type="predicted"/>
<dbReference type="AlphaFoldDB" id="A0A6L3SWY7"/>
<sequence>MGAGNRERPLDFGQELPGMRLLLVGKLGDQADLPRPALLGLSNVSGRNVQSGFMSRICHDRVGWIGRRRWMWAHFDEMLASTSP</sequence>
<evidence type="ECO:0000313" key="1">
    <source>
        <dbReference type="EMBL" id="KAB1078386.1"/>
    </source>
</evidence>
<name>A0A6L3SWY7_9HYPH</name>
<dbReference type="EMBL" id="VZZK01000014">
    <property type="protein sequence ID" value="KAB1078386.1"/>
    <property type="molecule type" value="Genomic_DNA"/>
</dbReference>
<evidence type="ECO:0000313" key="2">
    <source>
        <dbReference type="Proteomes" id="UP000474159"/>
    </source>
</evidence>
<comment type="caution">
    <text evidence="1">The sequence shown here is derived from an EMBL/GenBank/DDBJ whole genome shotgun (WGS) entry which is preliminary data.</text>
</comment>